<dbReference type="AlphaFoldDB" id="A0A4P2QIT9"/>
<dbReference type="Pfam" id="PF00211">
    <property type="entry name" value="Guanylate_cyc"/>
    <property type="match status" value="1"/>
</dbReference>
<organism evidence="5 6">
    <name type="scientific">Sorangium cellulosum</name>
    <name type="common">Polyangium cellulosum</name>
    <dbReference type="NCBI Taxonomy" id="56"/>
    <lineage>
        <taxon>Bacteria</taxon>
        <taxon>Pseudomonadati</taxon>
        <taxon>Myxococcota</taxon>
        <taxon>Polyangia</taxon>
        <taxon>Polyangiales</taxon>
        <taxon>Polyangiaceae</taxon>
        <taxon>Sorangium</taxon>
    </lineage>
</organism>
<reference evidence="5 6" key="1">
    <citation type="submission" date="2015-09" db="EMBL/GenBank/DDBJ databases">
        <title>Sorangium comparison.</title>
        <authorList>
            <person name="Zaburannyi N."/>
            <person name="Bunk B."/>
            <person name="Overmann J."/>
            <person name="Mueller R."/>
        </authorList>
    </citation>
    <scope>NUCLEOTIDE SEQUENCE [LARGE SCALE GENOMIC DNA]</scope>
    <source>
        <strain evidence="5 6">So ce836</strain>
    </source>
</reference>
<dbReference type="CDD" id="cd07302">
    <property type="entry name" value="CHD"/>
    <property type="match status" value="1"/>
</dbReference>
<accession>A0A4P2QIT9</accession>
<feature type="coiled-coil region" evidence="1">
    <location>
        <begin position="489"/>
        <end position="516"/>
    </location>
</feature>
<dbReference type="PROSITE" id="PS50125">
    <property type="entry name" value="GUANYLATE_CYCLASE_2"/>
    <property type="match status" value="1"/>
</dbReference>
<dbReference type="Proteomes" id="UP000295497">
    <property type="component" value="Chromosome"/>
</dbReference>
<feature type="domain" description="Guanylate cyclase" evidence="3">
    <location>
        <begin position="427"/>
        <end position="559"/>
    </location>
</feature>
<dbReference type="SMART" id="SM00044">
    <property type="entry name" value="CYCc"/>
    <property type="match status" value="1"/>
</dbReference>
<sequence>MRALSLKAKAIALFAGIALVPVAVAVTLLADVNRRAVRTSEEALQAAILSEVASVSIQLVRDVESDVVAAAAIFGHAAGGAIRDEDAVASVRALVATRALVDAVRLEVPDAGIGTVIRKASSGADVPAAPAALRRLADERGVGFGVVGPARGLLVARVRPSGEAGAADAPAGAADAPAGAAPPSPAGPAGYVVAEVALDALGRDLAAIAARRFGGREVRLLIAGHDRRAIAAFGVPGAAPGADVSALPLWGKLPLGAVWTDKISVLGPHDEGGQRMIGAIETLPDLGWAVAIWRPEPVAFAALDEMRRRGLAVAAGALVLALVLAVFTARHVTRPVLHLVAQARLIGARRWREIALGEGLRGRRDEIGELAASLGRMAADLEQGEAEIAREAKLRGDLGRFMDKAVVDAIVRGEHPLALGGKRAAVSVLFADVVGFTPLAESREAERMVALLNELFSMLTEIVFRHGGTVDKFIGDCVMAVWGAPLAQADHARRALAAAEDMMRFLETANEEWRERYDVEVRLGIGVNSGEAIVGNVGSDKRMEYTVIGDVVNVASRLEAIAAPNQVLVSEATRSLAGDAFPLRALGERNLTGRKTTTAVYALDPD</sequence>
<evidence type="ECO:0000256" key="2">
    <source>
        <dbReference type="SAM" id="Phobius"/>
    </source>
</evidence>
<dbReference type="PROSITE" id="PS50885">
    <property type="entry name" value="HAMP"/>
    <property type="match status" value="1"/>
</dbReference>
<dbReference type="GO" id="GO:0006171">
    <property type="term" value="P:cAMP biosynthetic process"/>
    <property type="evidence" value="ECO:0007669"/>
    <property type="project" value="TreeGrafter"/>
</dbReference>
<dbReference type="Gene3D" id="3.30.70.1230">
    <property type="entry name" value="Nucleotide cyclase"/>
    <property type="match status" value="1"/>
</dbReference>
<evidence type="ECO:0000259" key="3">
    <source>
        <dbReference type="PROSITE" id="PS50125"/>
    </source>
</evidence>
<evidence type="ECO:0000256" key="1">
    <source>
        <dbReference type="SAM" id="Coils"/>
    </source>
</evidence>
<gene>
    <name evidence="5" type="ORF">SOCE836_020210</name>
</gene>
<dbReference type="GO" id="GO:0004016">
    <property type="term" value="F:adenylate cyclase activity"/>
    <property type="evidence" value="ECO:0007669"/>
    <property type="project" value="UniProtKB-ARBA"/>
</dbReference>
<name>A0A4P2QIT9_SORCE</name>
<feature type="domain" description="HAMP" evidence="4">
    <location>
        <begin position="330"/>
        <end position="386"/>
    </location>
</feature>
<dbReference type="CDD" id="cd06225">
    <property type="entry name" value="HAMP"/>
    <property type="match status" value="1"/>
</dbReference>
<keyword evidence="2" id="KW-0812">Transmembrane</keyword>
<evidence type="ECO:0000313" key="5">
    <source>
        <dbReference type="EMBL" id="AUX29927.1"/>
    </source>
</evidence>
<dbReference type="InterPro" id="IPR001054">
    <property type="entry name" value="A/G_cyclase"/>
</dbReference>
<dbReference type="EMBL" id="CP012672">
    <property type="protein sequence ID" value="AUX29927.1"/>
    <property type="molecule type" value="Genomic_DNA"/>
</dbReference>
<dbReference type="InterPro" id="IPR003660">
    <property type="entry name" value="HAMP_dom"/>
</dbReference>
<dbReference type="PANTHER" id="PTHR43081">
    <property type="entry name" value="ADENYLATE CYCLASE, TERMINAL-DIFFERENTIATION SPECIFIC-RELATED"/>
    <property type="match status" value="1"/>
</dbReference>
<dbReference type="InterPro" id="IPR029787">
    <property type="entry name" value="Nucleotide_cyclase"/>
</dbReference>
<evidence type="ECO:0000259" key="4">
    <source>
        <dbReference type="PROSITE" id="PS50885"/>
    </source>
</evidence>
<dbReference type="SUPFAM" id="SSF55073">
    <property type="entry name" value="Nucleotide cyclase"/>
    <property type="match status" value="1"/>
</dbReference>
<dbReference type="GO" id="GO:0035556">
    <property type="term" value="P:intracellular signal transduction"/>
    <property type="evidence" value="ECO:0007669"/>
    <property type="project" value="InterPro"/>
</dbReference>
<dbReference type="PANTHER" id="PTHR43081:SF1">
    <property type="entry name" value="ADENYLATE CYCLASE, TERMINAL-DIFFERENTIATION SPECIFIC"/>
    <property type="match status" value="1"/>
</dbReference>
<dbReference type="InterPro" id="IPR050697">
    <property type="entry name" value="Adenylyl/Guanylyl_Cyclase_3/4"/>
</dbReference>
<proteinExistence type="predicted"/>
<dbReference type="RefSeq" id="WP_129574002.1">
    <property type="nucleotide sequence ID" value="NZ_CP012672.1"/>
</dbReference>
<feature type="transmembrane region" description="Helical" evidence="2">
    <location>
        <begin position="310"/>
        <end position="329"/>
    </location>
</feature>
<keyword evidence="1" id="KW-0175">Coiled coil</keyword>
<keyword evidence="2" id="KW-1133">Transmembrane helix</keyword>
<dbReference type="GO" id="GO:0016020">
    <property type="term" value="C:membrane"/>
    <property type="evidence" value="ECO:0007669"/>
    <property type="project" value="InterPro"/>
</dbReference>
<keyword evidence="2" id="KW-0472">Membrane</keyword>
<evidence type="ECO:0000313" key="6">
    <source>
        <dbReference type="Proteomes" id="UP000295497"/>
    </source>
</evidence>
<dbReference type="Gene3D" id="6.10.340.10">
    <property type="match status" value="1"/>
</dbReference>
<protein>
    <submittedName>
        <fullName evidence="5">Adenylate/guanylate cyclase</fullName>
    </submittedName>
</protein>
<dbReference type="SMART" id="SM00304">
    <property type="entry name" value="HAMP"/>
    <property type="match status" value="1"/>
</dbReference>